<evidence type="ECO:0000256" key="2">
    <source>
        <dbReference type="SAM" id="SignalP"/>
    </source>
</evidence>
<name>A0ABP8Z2L4_9ACTN</name>
<feature type="chain" id="PRO_5045714540" description="DUF4333 domain-containing protein" evidence="2">
    <location>
        <begin position="26"/>
        <end position="129"/>
    </location>
</feature>
<dbReference type="EMBL" id="BAABIE010000004">
    <property type="protein sequence ID" value="GAA4744800.1"/>
    <property type="molecule type" value="Genomic_DNA"/>
</dbReference>
<reference evidence="4" key="1">
    <citation type="journal article" date="2019" name="Int. J. Syst. Evol. Microbiol.">
        <title>The Global Catalogue of Microorganisms (GCM) 10K type strain sequencing project: providing services to taxonomists for standard genome sequencing and annotation.</title>
        <authorList>
            <consortium name="The Broad Institute Genomics Platform"/>
            <consortium name="The Broad Institute Genome Sequencing Center for Infectious Disease"/>
            <person name="Wu L."/>
            <person name="Ma J."/>
        </authorList>
    </citation>
    <scope>NUCLEOTIDE SEQUENCE [LARGE SCALE GENOMIC DNA]</scope>
    <source>
        <strain evidence="4">JCM 18077</strain>
    </source>
</reference>
<evidence type="ECO:0000313" key="4">
    <source>
        <dbReference type="Proteomes" id="UP001500822"/>
    </source>
</evidence>
<feature type="signal peptide" evidence="2">
    <location>
        <begin position="1"/>
        <end position="25"/>
    </location>
</feature>
<keyword evidence="2" id="KW-0732">Signal</keyword>
<gene>
    <name evidence="3" type="ORF">GCM10023217_12230</name>
</gene>
<comment type="caution">
    <text evidence="3">The sequence shown here is derived from an EMBL/GenBank/DDBJ whole genome shotgun (WGS) entry which is preliminary data.</text>
</comment>
<feature type="region of interest" description="Disordered" evidence="1">
    <location>
        <begin position="27"/>
        <end position="48"/>
    </location>
</feature>
<dbReference type="PROSITE" id="PS51257">
    <property type="entry name" value="PROKAR_LIPOPROTEIN"/>
    <property type="match status" value="1"/>
</dbReference>
<dbReference type="RefSeq" id="WP_345312802.1">
    <property type="nucleotide sequence ID" value="NZ_BAABIE010000004.1"/>
</dbReference>
<keyword evidence="4" id="KW-1185">Reference proteome</keyword>
<feature type="compositionally biased region" description="Polar residues" evidence="1">
    <location>
        <begin position="35"/>
        <end position="48"/>
    </location>
</feature>
<evidence type="ECO:0000313" key="3">
    <source>
        <dbReference type="EMBL" id="GAA4744800.1"/>
    </source>
</evidence>
<evidence type="ECO:0008006" key="5">
    <source>
        <dbReference type="Google" id="ProtNLM"/>
    </source>
</evidence>
<evidence type="ECO:0000256" key="1">
    <source>
        <dbReference type="SAM" id="MobiDB-lite"/>
    </source>
</evidence>
<proteinExistence type="predicted"/>
<organism evidence="3 4">
    <name type="scientific">Gordonia alkaliphila</name>
    <dbReference type="NCBI Taxonomy" id="1053547"/>
    <lineage>
        <taxon>Bacteria</taxon>
        <taxon>Bacillati</taxon>
        <taxon>Actinomycetota</taxon>
        <taxon>Actinomycetes</taxon>
        <taxon>Mycobacteriales</taxon>
        <taxon>Gordoniaceae</taxon>
        <taxon>Gordonia</taxon>
    </lineage>
</organism>
<protein>
    <recommendedName>
        <fullName evidence="5">DUF4333 domain-containing protein</fullName>
    </recommendedName>
</protein>
<sequence length="129" mass="13550">MNSRMRQLLITGVAAAALAATGCSASVSIGDDPDTSTPATRVSFTEKSSELSLPASTLEEYSAKQLANDPANLPQVRCDGGLEGTVGFTQACQVQIAGQWYPYTATVVSVVDDQINWRIKADDPDSIPG</sequence>
<accession>A0ABP8Z2L4</accession>
<dbReference type="Proteomes" id="UP001500822">
    <property type="component" value="Unassembled WGS sequence"/>
</dbReference>